<keyword evidence="13" id="KW-0788">Thiol protease</keyword>
<dbReference type="SMART" id="SM00259">
    <property type="entry name" value="ZnF_A20"/>
    <property type="match status" value="6"/>
</dbReference>
<evidence type="ECO:0000256" key="10">
    <source>
        <dbReference type="ARBA" id="ARBA00022771"/>
    </source>
</evidence>
<feature type="domain" description="A20-type" evidence="18">
    <location>
        <begin position="732"/>
        <end position="767"/>
    </location>
</feature>
<feature type="region of interest" description="Disordered" evidence="16">
    <location>
        <begin position="360"/>
        <end position="380"/>
    </location>
</feature>
<dbReference type="PANTHER" id="PTHR13367:SF3">
    <property type="entry name" value="TUMOR NECROSIS FACTOR ALPHA-INDUCED PROTEIN 3"/>
    <property type="match status" value="1"/>
</dbReference>
<dbReference type="HOGENOM" id="CLU_291751_0_0_1"/>
<keyword evidence="12" id="KW-0378">Hydrolase</keyword>
<evidence type="ECO:0000256" key="4">
    <source>
        <dbReference type="ARBA" id="ARBA00005865"/>
    </source>
</evidence>
<evidence type="ECO:0000256" key="11">
    <source>
        <dbReference type="ARBA" id="ARBA00022786"/>
    </source>
</evidence>
<evidence type="ECO:0000313" key="21">
    <source>
        <dbReference type="Proteomes" id="UP000014760"/>
    </source>
</evidence>
<keyword evidence="6" id="KW-0963">Cytoplasm</keyword>
<dbReference type="InterPro" id="IPR002653">
    <property type="entry name" value="Znf_A20"/>
</dbReference>
<gene>
    <name evidence="19" type="ORF">CAPTEDRAFT_227370</name>
</gene>
<feature type="domain" description="A20-type" evidence="18">
    <location>
        <begin position="690"/>
        <end position="725"/>
    </location>
</feature>
<evidence type="ECO:0000259" key="17">
    <source>
        <dbReference type="PROSITE" id="PS50802"/>
    </source>
</evidence>
<name>R7UHH9_CAPTE</name>
<dbReference type="GO" id="GO:0016477">
    <property type="term" value="P:cell migration"/>
    <property type="evidence" value="ECO:0007669"/>
    <property type="project" value="TreeGrafter"/>
</dbReference>
<dbReference type="Pfam" id="PF02338">
    <property type="entry name" value="OTU"/>
    <property type="match status" value="1"/>
</dbReference>
<reference evidence="19 21" key="2">
    <citation type="journal article" date="2013" name="Nature">
        <title>Insights into bilaterian evolution from three spiralian genomes.</title>
        <authorList>
            <person name="Simakov O."/>
            <person name="Marletaz F."/>
            <person name="Cho S.J."/>
            <person name="Edsinger-Gonzales E."/>
            <person name="Havlak P."/>
            <person name="Hellsten U."/>
            <person name="Kuo D.H."/>
            <person name="Larsson T."/>
            <person name="Lv J."/>
            <person name="Arendt D."/>
            <person name="Savage R."/>
            <person name="Osoegawa K."/>
            <person name="de Jong P."/>
            <person name="Grimwood J."/>
            <person name="Chapman J.A."/>
            <person name="Shapiro H."/>
            <person name="Aerts A."/>
            <person name="Otillar R.P."/>
            <person name="Terry A.Y."/>
            <person name="Boore J.L."/>
            <person name="Grigoriev I.V."/>
            <person name="Lindberg D.R."/>
            <person name="Seaver E.C."/>
            <person name="Weisblat D.A."/>
            <person name="Putnam N.H."/>
            <person name="Rokhsar D.S."/>
        </authorList>
    </citation>
    <scope>NUCLEOTIDE SEQUENCE</scope>
    <source>
        <strain evidence="19 21">I ESC-2004</strain>
    </source>
</reference>
<dbReference type="GO" id="GO:0005737">
    <property type="term" value="C:cytoplasm"/>
    <property type="evidence" value="ECO:0007669"/>
    <property type="project" value="UniProtKB-SubCell"/>
</dbReference>
<keyword evidence="9" id="KW-0479">Metal-binding</keyword>
<evidence type="ECO:0000256" key="13">
    <source>
        <dbReference type="ARBA" id="ARBA00022807"/>
    </source>
</evidence>
<keyword evidence="7" id="KW-0597">Phosphoprotein</keyword>
<dbReference type="EMBL" id="AMQN01008518">
    <property type="status" value="NOT_ANNOTATED_CDS"/>
    <property type="molecule type" value="Genomic_DNA"/>
</dbReference>
<keyword evidence="8" id="KW-0645">Protease</keyword>
<dbReference type="OMA" id="KCSGYCN"/>
<dbReference type="GO" id="GO:0003677">
    <property type="term" value="F:DNA binding"/>
    <property type="evidence" value="ECO:0007669"/>
    <property type="project" value="InterPro"/>
</dbReference>
<organism evidence="19">
    <name type="scientific">Capitella teleta</name>
    <name type="common">Polychaete worm</name>
    <dbReference type="NCBI Taxonomy" id="283909"/>
    <lineage>
        <taxon>Eukaryota</taxon>
        <taxon>Metazoa</taxon>
        <taxon>Spiralia</taxon>
        <taxon>Lophotrochozoa</taxon>
        <taxon>Annelida</taxon>
        <taxon>Polychaeta</taxon>
        <taxon>Sedentaria</taxon>
        <taxon>Scolecida</taxon>
        <taxon>Capitellidae</taxon>
        <taxon>Capitella</taxon>
    </lineage>
</organism>
<dbReference type="EnsemblMetazoa" id="CapteT227370">
    <property type="protein sequence ID" value="CapteP227370"/>
    <property type="gene ID" value="CapteG227370"/>
</dbReference>
<dbReference type="EMBL" id="KB303327">
    <property type="protein sequence ID" value="ELU03268.1"/>
    <property type="molecule type" value="Genomic_DNA"/>
</dbReference>
<dbReference type="GO" id="GO:0007010">
    <property type="term" value="P:cytoskeleton organization"/>
    <property type="evidence" value="ECO:0007669"/>
    <property type="project" value="TreeGrafter"/>
</dbReference>
<reference evidence="21" key="1">
    <citation type="submission" date="2012-12" db="EMBL/GenBank/DDBJ databases">
        <authorList>
            <person name="Hellsten U."/>
            <person name="Grimwood J."/>
            <person name="Chapman J.A."/>
            <person name="Shapiro H."/>
            <person name="Aerts A."/>
            <person name="Otillar R.P."/>
            <person name="Terry A.Y."/>
            <person name="Boore J.L."/>
            <person name="Simakov O."/>
            <person name="Marletaz F."/>
            <person name="Cho S.-J."/>
            <person name="Edsinger-Gonzales E."/>
            <person name="Havlak P."/>
            <person name="Kuo D.-H."/>
            <person name="Larsson T."/>
            <person name="Lv J."/>
            <person name="Arendt D."/>
            <person name="Savage R."/>
            <person name="Osoegawa K."/>
            <person name="de Jong P."/>
            <person name="Lindberg D.R."/>
            <person name="Seaver E.C."/>
            <person name="Weisblat D.A."/>
            <person name="Putnam N.H."/>
            <person name="Grigoriev I.V."/>
            <person name="Rokhsar D.S."/>
        </authorList>
    </citation>
    <scope>NUCLEOTIDE SEQUENCE</scope>
    <source>
        <strain evidence="21">I ESC-2004</strain>
    </source>
</reference>
<evidence type="ECO:0000256" key="9">
    <source>
        <dbReference type="ARBA" id="ARBA00022723"/>
    </source>
</evidence>
<keyword evidence="10" id="KW-0863">Zinc-finger</keyword>
<evidence type="ECO:0000256" key="3">
    <source>
        <dbReference type="ARBA" id="ARBA00004496"/>
    </source>
</evidence>
<evidence type="ECO:0000256" key="12">
    <source>
        <dbReference type="ARBA" id="ARBA00022801"/>
    </source>
</evidence>
<evidence type="ECO:0000256" key="15">
    <source>
        <dbReference type="ARBA" id="ARBA00023242"/>
    </source>
</evidence>
<sequence length="850" mass="95627">METNALPSSICESDPEKSNAFKQHIKDSLLHSATNFPHFGHIASRTIQLPDLSGCPEELGQCVQKRLLDENMQEALEGPGVLNWCRNIRPLYALRTKGDGNCLLHAVSVAMWGMEDTSMLLRRLVYVALVEDEERGEIKKRWHKERGVLNDNVSGFMLSSGEWEQEWEIVVKAAESQSVNDAATRHRDLLYESLEEIHIFVLANILKRPIIVLAEPMFRGISGHSLAPNNLRGIYLPLLWKPNECSKSPIVLGFNSLHFAPLLSFETRDATDVLEDACPLVSPQLESLYVHFLLTHEESVIHRILQSYLHVQEVTHTRDDGISMILSAKLRYEAPPENFNLLRSYMQQAEELYARTLQEIDTTPPPPTTTTEKTAPSKLAQTKKLVDGKSSEKCFVCDKDEAKDRYNGKCSFCYSAFSELSLAPLSVISTMEATPTAPAQSIISHAAPSPSFIDEHSWRQSPLTNTLVGPQDPPLMFEGTSMVSQECEYVGCQNLASIKTYPFCHEHTSELVRRNKFQKQKSSSVSDECTSPLIEPGERRSLEDVVFQSMSRNVPCREKGCKLYGSPHWDHRCSHHRSSPATRKHSATWQRCRKTGCQGQGNAKYTGFCLPCYTAEEIPEESLSSSSEPIHWMKITSKNSLPSQNLTSQGPQCIAPQCREQGQNNLKGLCESCYEWLLEKPNLKECNPPAAASKECCTPKCTMYGTTQQLGYCSKCWLKYQAKCMPTNSLPDPDVSLCKGQKCDRYGDPNLDGFCSACYARQLQRKKRPQVNIIKASHQTFVAGTPPETTKEKEFKATMQGVESRAQKSKHKCKKPECENFGNPKSGGYCNGCYQERSRSWPRGRSHCDR</sequence>
<keyword evidence="15" id="KW-0539">Nucleus</keyword>
<evidence type="ECO:0000256" key="5">
    <source>
        <dbReference type="ARBA" id="ARBA00012759"/>
    </source>
</evidence>
<dbReference type="GO" id="GO:0070530">
    <property type="term" value="F:K63-linked polyubiquitin modification-dependent protein binding"/>
    <property type="evidence" value="ECO:0007669"/>
    <property type="project" value="TreeGrafter"/>
</dbReference>
<protein>
    <recommendedName>
        <fullName evidence="5">ubiquitinyl hydrolase 1</fullName>
        <ecNumber evidence="5">3.4.19.12</ecNumber>
    </recommendedName>
</protein>
<dbReference type="EC" id="3.4.19.12" evidence="5"/>
<reference evidence="20" key="3">
    <citation type="submission" date="2015-06" db="UniProtKB">
        <authorList>
            <consortium name="EnsemblMetazoa"/>
        </authorList>
    </citation>
    <scope>IDENTIFICATION</scope>
</reference>
<dbReference type="GO" id="GO:0035523">
    <property type="term" value="P:protein K29-linked deubiquitination"/>
    <property type="evidence" value="ECO:0007669"/>
    <property type="project" value="TreeGrafter"/>
</dbReference>
<dbReference type="GO" id="GO:0005634">
    <property type="term" value="C:nucleus"/>
    <property type="evidence" value="ECO:0007669"/>
    <property type="project" value="UniProtKB-SubCell"/>
</dbReference>
<dbReference type="Gene3D" id="4.10.240.30">
    <property type="match status" value="1"/>
</dbReference>
<dbReference type="PANTHER" id="PTHR13367">
    <property type="entry name" value="UBIQUITIN THIOESTERASE"/>
    <property type="match status" value="1"/>
</dbReference>
<dbReference type="InterPro" id="IPR003323">
    <property type="entry name" value="OTU_dom"/>
</dbReference>
<evidence type="ECO:0000256" key="16">
    <source>
        <dbReference type="SAM" id="MobiDB-lite"/>
    </source>
</evidence>
<evidence type="ECO:0000313" key="19">
    <source>
        <dbReference type="EMBL" id="ELU03268.1"/>
    </source>
</evidence>
<keyword evidence="14" id="KW-0862">Zinc</keyword>
<feature type="domain" description="A20-type" evidence="18">
    <location>
        <begin position="807"/>
        <end position="842"/>
    </location>
</feature>
<evidence type="ECO:0000256" key="14">
    <source>
        <dbReference type="ARBA" id="ARBA00022833"/>
    </source>
</evidence>
<dbReference type="GO" id="GO:0071947">
    <property type="term" value="P:protein deubiquitination involved in ubiquitin-dependent protein catabolic process"/>
    <property type="evidence" value="ECO:0007669"/>
    <property type="project" value="TreeGrafter"/>
</dbReference>
<comment type="similarity">
    <text evidence="4">Belongs to the peptidase C64 family.</text>
</comment>
<evidence type="ECO:0000256" key="8">
    <source>
        <dbReference type="ARBA" id="ARBA00022670"/>
    </source>
</evidence>
<comment type="subcellular location">
    <subcellularLocation>
        <location evidence="3">Cytoplasm</location>
    </subcellularLocation>
    <subcellularLocation>
        <location evidence="2">Nucleus</location>
    </subcellularLocation>
</comment>
<dbReference type="PROSITE" id="PS51036">
    <property type="entry name" value="ZF_A20"/>
    <property type="match status" value="3"/>
</dbReference>
<accession>R7UHH9</accession>
<evidence type="ECO:0000313" key="20">
    <source>
        <dbReference type="EnsemblMetazoa" id="CapteP227370"/>
    </source>
</evidence>
<dbReference type="Proteomes" id="UP000014760">
    <property type="component" value="Unassembled WGS sequence"/>
</dbReference>
<feature type="domain" description="OTU" evidence="17">
    <location>
        <begin position="91"/>
        <end position="265"/>
    </location>
</feature>
<dbReference type="Gene3D" id="1.20.5.4770">
    <property type="match status" value="1"/>
</dbReference>
<dbReference type="GO" id="GO:1990168">
    <property type="term" value="P:protein K33-linked deubiquitination"/>
    <property type="evidence" value="ECO:0007669"/>
    <property type="project" value="TreeGrafter"/>
</dbReference>
<proteinExistence type="inferred from homology"/>
<dbReference type="AlphaFoldDB" id="R7UHH9"/>
<comment type="catalytic activity">
    <reaction evidence="1">
        <text>Thiol-dependent hydrolysis of ester, thioester, amide, peptide and isopeptide bonds formed by the C-terminal Gly of ubiquitin (a 76-residue protein attached to proteins as an intracellular targeting signal).</text>
        <dbReference type="EC" id="3.4.19.12"/>
    </reaction>
</comment>
<evidence type="ECO:0000256" key="2">
    <source>
        <dbReference type="ARBA" id="ARBA00004123"/>
    </source>
</evidence>
<dbReference type="OrthoDB" id="10064699at2759"/>
<keyword evidence="11" id="KW-0833">Ubl conjugation pathway</keyword>
<dbReference type="GO" id="GO:0030177">
    <property type="term" value="P:positive regulation of Wnt signaling pathway"/>
    <property type="evidence" value="ECO:0007669"/>
    <property type="project" value="TreeGrafter"/>
</dbReference>
<evidence type="ECO:0000256" key="1">
    <source>
        <dbReference type="ARBA" id="ARBA00000707"/>
    </source>
</evidence>
<dbReference type="GO" id="GO:0008270">
    <property type="term" value="F:zinc ion binding"/>
    <property type="evidence" value="ECO:0007669"/>
    <property type="project" value="UniProtKB-KW"/>
</dbReference>
<keyword evidence="21" id="KW-1185">Reference proteome</keyword>
<evidence type="ECO:0000256" key="7">
    <source>
        <dbReference type="ARBA" id="ARBA00022553"/>
    </source>
</evidence>
<dbReference type="PROSITE" id="PS50802">
    <property type="entry name" value="OTU"/>
    <property type="match status" value="1"/>
</dbReference>
<dbReference type="InterPro" id="IPR051346">
    <property type="entry name" value="OTU_Deubiquitinase"/>
</dbReference>
<dbReference type="GO" id="GO:0004843">
    <property type="term" value="F:cysteine-type deubiquitinase activity"/>
    <property type="evidence" value="ECO:0007669"/>
    <property type="project" value="UniProtKB-EC"/>
</dbReference>
<evidence type="ECO:0000259" key="18">
    <source>
        <dbReference type="PROSITE" id="PS51036"/>
    </source>
</evidence>
<dbReference type="STRING" id="283909.R7UHH9"/>
<dbReference type="CDD" id="cd22766">
    <property type="entry name" value="OTU_TNFAIP3"/>
    <property type="match status" value="1"/>
</dbReference>
<evidence type="ECO:0000256" key="6">
    <source>
        <dbReference type="ARBA" id="ARBA00022490"/>
    </source>
</evidence>